<dbReference type="EMBL" id="KZ990242">
    <property type="protein sequence ID" value="RKP24410.1"/>
    <property type="molecule type" value="Genomic_DNA"/>
</dbReference>
<sequence length="573" mass="62890">QEQAKRAELGEAGLALLADTARRAIDANKVDVPAELIAAMPAPPSVDRVPQLASEFQLRPMDNATGPFAAAQLITADTLFTHLQIGLPIAALPQHLRPWLVLFQSLMFESPLTIHGVMADLDISTQGDDDDDDGDVLDYREVATGMARDLVSYHASVGYGNQLLGMARLSDYFVLAGSCEHRNYRRMLSWLLGGLTGMQYDRERVSTIMRNLLSDISEMQRNGSNMIEAVLARVTTKKQLNSATAHDRAGEHFVATNQNDQHISLFRQRAFLKGVLGRLQTPQGMSEITAALDDIKSYLLSASCHAIGESGQHELGGFLQIAAPSTEDHADMHRQFLAAWKSVARTGAQTAVPTHVDSIRGPFPAPRSPYSVDTDVQLVTPGGILVVPLSSITASYLACALPCDVLAPVDAPEHEGHREKAAVSILCELLSRVDGPIYEAVRGKGYAYGASVSLYSWYGQLVYSVSEAQDPARALDAFWRILERLETCWDSVCDEHALDAARATVAYHWFSRRSACSGVISAAINDAFRGFASQHDQKQYFTRHLAAVRMDDLKHVYTKYFRPFISGESDWAK</sequence>
<dbReference type="SUPFAM" id="SSF63411">
    <property type="entry name" value="LuxS/MPP-like metallohydrolase"/>
    <property type="match status" value="2"/>
</dbReference>
<name>A0A4P9YZF0_9FUNG</name>
<evidence type="ECO:0000313" key="2">
    <source>
        <dbReference type="Proteomes" id="UP000278143"/>
    </source>
</evidence>
<accession>A0A4P9YZF0</accession>
<dbReference type="GO" id="GO:0046872">
    <property type="term" value="F:metal ion binding"/>
    <property type="evidence" value="ECO:0007669"/>
    <property type="project" value="InterPro"/>
</dbReference>
<keyword evidence="2" id="KW-1185">Reference proteome</keyword>
<gene>
    <name evidence="1" type="ORF">SYNPS1DRAFT_23501</name>
</gene>
<feature type="non-terminal residue" evidence="1">
    <location>
        <position position="1"/>
    </location>
</feature>
<dbReference type="PANTHER" id="PTHR43016:SF6">
    <property type="entry name" value="PEPTIDASE M16 N-TERMINAL DOMAIN-CONTAINING PROTEIN"/>
    <property type="match status" value="1"/>
</dbReference>
<dbReference type="PANTHER" id="PTHR43016">
    <property type="entry name" value="PRESEQUENCE PROTEASE"/>
    <property type="match status" value="1"/>
</dbReference>
<dbReference type="Gene3D" id="3.30.830.10">
    <property type="entry name" value="Metalloenzyme, LuxS/M16 peptidase-like"/>
    <property type="match status" value="2"/>
</dbReference>
<proteinExistence type="predicted"/>
<organism evidence="1 2">
    <name type="scientific">Syncephalis pseudoplumigaleata</name>
    <dbReference type="NCBI Taxonomy" id="1712513"/>
    <lineage>
        <taxon>Eukaryota</taxon>
        <taxon>Fungi</taxon>
        <taxon>Fungi incertae sedis</taxon>
        <taxon>Zoopagomycota</taxon>
        <taxon>Zoopagomycotina</taxon>
        <taxon>Zoopagomycetes</taxon>
        <taxon>Zoopagales</taxon>
        <taxon>Piptocephalidaceae</taxon>
        <taxon>Syncephalis</taxon>
    </lineage>
</organism>
<protein>
    <recommendedName>
        <fullName evidence="3">Metalloenzyme, LuxS/M16 peptidase-like protein</fullName>
    </recommendedName>
</protein>
<dbReference type="AlphaFoldDB" id="A0A4P9YZF0"/>
<evidence type="ECO:0000313" key="1">
    <source>
        <dbReference type="EMBL" id="RKP24410.1"/>
    </source>
</evidence>
<dbReference type="OrthoDB" id="4953at2759"/>
<dbReference type="InterPro" id="IPR011249">
    <property type="entry name" value="Metalloenz_LuxS/M16"/>
</dbReference>
<evidence type="ECO:0008006" key="3">
    <source>
        <dbReference type="Google" id="ProtNLM"/>
    </source>
</evidence>
<reference evidence="2" key="1">
    <citation type="journal article" date="2018" name="Nat. Microbiol.">
        <title>Leveraging single-cell genomics to expand the fungal tree of life.</title>
        <authorList>
            <person name="Ahrendt S.R."/>
            <person name="Quandt C.A."/>
            <person name="Ciobanu D."/>
            <person name="Clum A."/>
            <person name="Salamov A."/>
            <person name="Andreopoulos B."/>
            <person name="Cheng J.F."/>
            <person name="Woyke T."/>
            <person name="Pelin A."/>
            <person name="Henrissat B."/>
            <person name="Reynolds N.K."/>
            <person name="Benny G.L."/>
            <person name="Smith M.E."/>
            <person name="James T.Y."/>
            <person name="Grigoriev I.V."/>
        </authorList>
    </citation>
    <scope>NUCLEOTIDE SEQUENCE [LARGE SCALE GENOMIC DNA]</scope>
    <source>
        <strain evidence="2">Benny S71-1</strain>
    </source>
</reference>
<dbReference type="Proteomes" id="UP000278143">
    <property type="component" value="Unassembled WGS sequence"/>
</dbReference>